<dbReference type="InterPro" id="IPR009081">
    <property type="entry name" value="PP-bd_ACP"/>
</dbReference>
<evidence type="ECO:0000313" key="2">
    <source>
        <dbReference type="EMBL" id="EEZ76864.1"/>
    </source>
</evidence>
<evidence type="ECO:0000313" key="3">
    <source>
        <dbReference type="Proteomes" id="UP000003843"/>
    </source>
</evidence>
<organism evidence="2 3">
    <name type="scientific">Neisseria lactamica ATCC 23970</name>
    <dbReference type="NCBI Taxonomy" id="546265"/>
    <lineage>
        <taxon>Bacteria</taxon>
        <taxon>Pseudomonadati</taxon>
        <taxon>Pseudomonadota</taxon>
        <taxon>Betaproteobacteria</taxon>
        <taxon>Neisseriales</taxon>
        <taxon>Neisseriaceae</taxon>
        <taxon>Neisseria</taxon>
    </lineage>
</organism>
<reference evidence="2 3" key="1">
    <citation type="submission" date="2009-10" db="EMBL/GenBank/DDBJ databases">
        <authorList>
            <person name="Weinstock G."/>
            <person name="Sodergren E."/>
            <person name="Clifton S."/>
            <person name="Fulton L."/>
            <person name="Fulton B."/>
            <person name="Courtney L."/>
            <person name="Fronick C."/>
            <person name="Harrison M."/>
            <person name="Strong C."/>
            <person name="Farmer C."/>
            <person name="Delahaunty K."/>
            <person name="Markovic C."/>
            <person name="Hall O."/>
            <person name="Minx P."/>
            <person name="Tomlinson C."/>
            <person name="Mitreva M."/>
            <person name="Nelson J."/>
            <person name="Hou S."/>
            <person name="Wollam A."/>
            <person name="Pepin K.H."/>
            <person name="Johnson M."/>
            <person name="Bhonagiri V."/>
            <person name="Nash W.E."/>
            <person name="Warren W."/>
            <person name="Chinwalla A."/>
            <person name="Mardis E.R."/>
            <person name="Wilson R.K."/>
        </authorList>
    </citation>
    <scope>NUCLEOTIDE SEQUENCE [LARGE SCALE GENOMIC DNA]</scope>
    <source>
        <strain evidence="2 3">ATCC 23970</strain>
    </source>
</reference>
<dbReference type="EMBL" id="ACEQ02000001">
    <property type="protein sequence ID" value="EEZ76864.1"/>
    <property type="molecule type" value="Genomic_DNA"/>
</dbReference>
<accession>D0W6B8</accession>
<protein>
    <submittedName>
        <fullName evidence="2">Putative acyl carrier protein</fullName>
    </submittedName>
</protein>
<evidence type="ECO:0000259" key="1">
    <source>
        <dbReference type="PROSITE" id="PS50075"/>
    </source>
</evidence>
<dbReference type="NCBIfam" id="NF003757">
    <property type="entry name" value="PRK05350.1"/>
    <property type="match status" value="1"/>
</dbReference>
<dbReference type="Pfam" id="PF00550">
    <property type="entry name" value="PP-binding"/>
    <property type="match status" value="1"/>
</dbReference>
<gene>
    <name evidence="2" type="ORF">NEILACOT_03055</name>
</gene>
<dbReference type="AlphaFoldDB" id="D0W6B8"/>
<sequence length="84" mass="9833">MKHMTEQEIYRLLSDTLTELFEIEPERITPDTNLYEDLEIDSIDAIDLIDRIKRETGRKLQAEDFRNVRTVNDVVQAVLKIQAG</sequence>
<feature type="domain" description="Carrier" evidence="1">
    <location>
        <begin position="4"/>
        <end position="82"/>
    </location>
</feature>
<name>D0W6B8_NEILA</name>
<dbReference type="Proteomes" id="UP000003843">
    <property type="component" value="Unassembled WGS sequence"/>
</dbReference>
<comment type="caution">
    <text evidence="2">The sequence shown here is derived from an EMBL/GenBank/DDBJ whole genome shotgun (WGS) entry which is preliminary data.</text>
</comment>
<dbReference type="InterPro" id="IPR036736">
    <property type="entry name" value="ACP-like_sf"/>
</dbReference>
<dbReference type="PROSITE" id="PS50075">
    <property type="entry name" value="CARRIER"/>
    <property type="match status" value="1"/>
</dbReference>
<dbReference type="Gene3D" id="1.10.1200.10">
    <property type="entry name" value="ACP-like"/>
    <property type="match status" value="1"/>
</dbReference>
<dbReference type="SUPFAM" id="SSF47336">
    <property type="entry name" value="ACP-like"/>
    <property type="match status" value="1"/>
</dbReference>
<proteinExistence type="predicted"/>